<keyword evidence="2" id="KW-1185">Reference proteome</keyword>
<evidence type="ECO:0000313" key="2">
    <source>
        <dbReference type="Proteomes" id="UP000001351"/>
    </source>
</evidence>
<organism evidence="1 2">
    <name type="scientific">Stigmatella aurantiaca (strain DW4/3-1)</name>
    <dbReference type="NCBI Taxonomy" id="378806"/>
    <lineage>
        <taxon>Bacteria</taxon>
        <taxon>Pseudomonadati</taxon>
        <taxon>Myxococcota</taxon>
        <taxon>Myxococcia</taxon>
        <taxon>Myxococcales</taxon>
        <taxon>Cystobacterineae</taxon>
        <taxon>Archangiaceae</taxon>
        <taxon>Stigmatella</taxon>
    </lineage>
</organism>
<name>E3FEI4_STIAD</name>
<reference evidence="1 2" key="1">
    <citation type="journal article" date="2011" name="Mol. Biol. Evol.">
        <title>Comparative genomic analysis of fruiting body formation in Myxococcales.</title>
        <authorList>
            <person name="Huntley S."/>
            <person name="Hamann N."/>
            <person name="Wegener-Feldbrugge S."/>
            <person name="Treuner-Lange A."/>
            <person name="Kube M."/>
            <person name="Reinhardt R."/>
            <person name="Klages S."/>
            <person name="Muller R."/>
            <person name="Ronning C.M."/>
            <person name="Nierman W.C."/>
            <person name="Sogaard-Andersen L."/>
        </authorList>
    </citation>
    <scope>NUCLEOTIDE SEQUENCE [LARGE SCALE GENOMIC DNA]</scope>
    <source>
        <strain evidence="1 2">DW4/3-1</strain>
    </source>
</reference>
<protein>
    <submittedName>
        <fullName evidence="1">Uncharacterized protein</fullName>
    </submittedName>
</protein>
<accession>E3FEI4</accession>
<proteinExistence type="predicted"/>
<dbReference type="Proteomes" id="UP000001351">
    <property type="component" value="Chromosome"/>
</dbReference>
<gene>
    <name evidence="1" type="ordered locus">STAUR_7384</name>
</gene>
<evidence type="ECO:0000313" key="1">
    <source>
        <dbReference type="EMBL" id="ADO75140.1"/>
    </source>
</evidence>
<dbReference type="EMBL" id="CP002271">
    <property type="protein sequence ID" value="ADO75140.1"/>
    <property type="molecule type" value="Genomic_DNA"/>
</dbReference>
<dbReference type="AlphaFoldDB" id="E3FEI4"/>
<dbReference type="HOGENOM" id="CLU_1041748_0_0_7"/>
<dbReference type="KEGG" id="sur:STAUR_7384"/>
<sequence>MLCPDVNAVASKLCGPSGNEAALFRIQSAQRNDGLSGFAAAEPLRTRVLLDTLVFEAKLGRGALGLSCLEPASCACTSRGQGVGPQPVRCIPTARPSIHLLGPGKLPKEAPPHGPPCGGPAQPCFAPPGAGSKAAALKAAPFGRHHARATALAFQRIMVAVALASPEVSGASPDEPFVTAPAKSASSHGWSSGCGWRLEDRFDSRSGVALDEYRAVPDLFLGGVHWSTHHESRDALLALGGDVLPVIRVCCRGRPYVRRTGSHNPNA</sequence>